<dbReference type="Proteomes" id="UP001549145">
    <property type="component" value="Unassembled WGS sequence"/>
</dbReference>
<protein>
    <submittedName>
        <fullName evidence="2">Glycosyltransferase involved in cell wall biosynthesis</fullName>
    </submittedName>
</protein>
<evidence type="ECO:0000313" key="2">
    <source>
        <dbReference type="EMBL" id="MET3690758.1"/>
    </source>
</evidence>
<dbReference type="EMBL" id="JBEPMM010000001">
    <property type="protein sequence ID" value="MET3690758.1"/>
    <property type="molecule type" value="Genomic_DNA"/>
</dbReference>
<dbReference type="PANTHER" id="PTHR46401:SF2">
    <property type="entry name" value="GLYCOSYLTRANSFERASE WBBK-RELATED"/>
    <property type="match status" value="1"/>
</dbReference>
<evidence type="ECO:0000313" key="3">
    <source>
        <dbReference type="Proteomes" id="UP001549145"/>
    </source>
</evidence>
<sequence>MTAASPPDPRRIYVDHTHLHGPVTGIERVAIDLFGPERLSPHAVVPVRSPSVARMILAQQIGLPLRLLGDRRALAIFPGFPPGPIATLLGTRCIAYIHDTFLLDRPQDLNWKSRLYMVPSFAFAMRFGRCFLVNSRTTGTALRALCAPDALVALLRPGVRDVFGLGDLSPSTPRPGEPLRLLAIGTIEPRKDYPAAIAIVAALNAAGVPAELHVVGRVGWGRHAFLSAPPPFLTLHGYLADAALRRLVERCHLLISTSKAEGLGLPLLEVQHGGLPVAAPHGPVFAEVLGTSGLSIDPAEPARAAAAIRDWVARSAFAEAPAAARANVARWNALAGADAERFARFLAIGRGAYAEADATVAASHPAGPA</sequence>
<gene>
    <name evidence="2" type="ORF">ABID43_000277</name>
</gene>
<dbReference type="RefSeq" id="WP_238279208.1">
    <property type="nucleotide sequence ID" value="NZ_BPQL01000052.1"/>
</dbReference>
<dbReference type="SUPFAM" id="SSF53756">
    <property type="entry name" value="UDP-Glycosyltransferase/glycogen phosphorylase"/>
    <property type="match status" value="1"/>
</dbReference>
<proteinExistence type="predicted"/>
<organism evidence="2 3">
    <name type="scientific">Methylobacterium goesingense</name>
    <dbReference type="NCBI Taxonomy" id="243690"/>
    <lineage>
        <taxon>Bacteria</taxon>
        <taxon>Pseudomonadati</taxon>
        <taxon>Pseudomonadota</taxon>
        <taxon>Alphaproteobacteria</taxon>
        <taxon>Hyphomicrobiales</taxon>
        <taxon>Methylobacteriaceae</taxon>
        <taxon>Methylobacterium</taxon>
    </lineage>
</organism>
<keyword evidence="1" id="KW-0808">Transferase</keyword>
<comment type="caution">
    <text evidence="2">The sequence shown here is derived from an EMBL/GenBank/DDBJ whole genome shotgun (WGS) entry which is preliminary data.</text>
</comment>
<evidence type="ECO:0000256" key="1">
    <source>
        <dbReference type="ARBA" id="ARBA00022679"/>
    </source>
</evidence>
<name>A0ABV2KYW1_9HYPH</name>
<reference evidence="2 3" key="1">
    <citation type="submission" date="2024-06" db="EMBL/GenBank/DDBJ databases">
        <title>Genomic Encyclopedia of Type Strains, Phase IV (KMG-IV): sequencing the most valuable type-strain genomes for metagenomic binning, comparative biology and taxonomic classification.</title>
        <authorList>
            <person name="Goeker M."/>
        </authorList>
    </citation>
    <scope>NUCLEOTIDE SEQUENCE [LARGE SCALE GENOMIC DNA]</scope>
    <source>
        <strain evidence="2 3">DSM 21331</strain>
    </source>
</reference>
<dbReference type="Gene3D" id="3.40.50.2000">
    <property type="entry name" value="Glycogen Phosphorylase B"/>
    <property type="match status" value="1"/>
</dbReference>
<accession>A0ABV2KYW1</accession>
<dbReference type="Pfam" id="PF13692">
    <property type="entry name" value="Glyco_trans_1_4"/>
    <property type="match status" value="1"/>
</dbReference>
<keyword evidence="3" id="KW-1185">Reference proteome</keyword>
<dbReference type="PANTHER" id="PTHR46401">
    <property type="entry name" value="GLYCOSYLTRANSFERASE WBBK-RELATED"/>
    <property type="match status" value="1"/>
</dbReference>